<sequence>MNGREAMRASARLWATAEDAGRRAARGRVVIGLSRWWSGVLVPGGGSFHVLSSRERHSGLCMPRPTLCPESGRGRGGNTRQSKAALVVHRHPRRAQGLLIPHQNSTMSHSGISTASLQEATDIIAPPSSPTIPSFATTRSDSQHRHRHTAASTLKPANNSSPPMLSPSKYNSLAHAFPIPANSQKAHKRLLPSGHSAPPCRQPPVPVPP</sequence>
<evidence type="ECO:0000313" key="3">
    <source>
        <dbReference type="Proteomes" id="UP000076738"/>
    </source>
</evidence>
<reference evidence="2 3" key="1">
    <citation type="journal article" date="2016" name="Mol. Biol. Evol.">
        <title>Comparative Genomics of Early-Diverging Mushroom-Forming Fungi Provides Insights into the Origins of Lignocellulose Decay Capabilities.</title>
        <authorList>
            <person name="Nagy L.G."/>
            <person name="Riley R."/>
            <person name="Tritt A."/>
            <person name="Adam C."/>
            <person name="Daum C."/>
            <person name="Floudas D."/>
            <person name="Sun H."/>
            <person name="Yadav J.S."/>
            <person name="Pangilinan J."/>
            <person name="Larsson K.H."/>
            <person name="Matsuura K."/>
            <person name="Barry K."/>
            <person name="Labutti K."/>
            <person name="Kuo R."/>
            <person name="Ohm R.A."/>
            <person name="Bhattacharya S.S."/>
            <person name="Shirouzu T."/>
            <person name="Yoshinaga Y."/>
            <person name="Martin F.M."/>
            <person name="Grigoriev I.V."/>
            <person name="Hibbett D.S."/>
        </authorList>
    </citation>
    <scope>NUCLEOTIDE SEQUENCE [LARGE SCALE GENOMIC DNA]</scope>
    <source>
        <strain evidence="2 3">TUFC12733</strain>
    </source>
</reference>
<name>A0A167QQ97_CALVF</name>
<keyword evidence="3" id="KW-1185">Reference proteome</keyword>
<protein>
    <submittedName>
        <fullName evidence="2">Uncharacterized protein</fullName>
    </submittedName>
</protein>
<proteinExistence type="predicted"/>
<feature type="region of interest" description="Disordered" evidence="1">
    <location>
        <begin position="124"/>
        <end position="209"/>
    </location>
</feature>
<organism evidence="2 3">
    <name type="scientific">Calocera viscosa (strain TUFC12733)</name>
    <dbReference type="NCBI Taxonomy" id="1330018"/>
    <lineage>
        <taxon>Eukaryota</taxon>
        <taxon>Fungi</taxon>
        <taxon>Dikarya</taxon>
        <taxon>Basidiomycota</taxon>
        <taxon>Agaricomycotina</taxon>
        <taxon>Dacrymycetes</taxon>
        <taxon>Dacrymycetales</taxon>
        <taxon>Dacrymycetaceae</taxon>
        <taxon>Calocera</taxon>
    </lineage>
</organism>
<evidence type="ECO:0000313" key="2">
    <source>
        <dbReference type="EMBL" id="KZP00142.1"/>
    </source>
</evidence>
<feature type="compositionally biased region" description="Low complexity" evidence="1">
    <location>
        <begin position="124"/>
        <end position="138"/>
    </location>
</feature>
<dbReference type="EMBL" id="KV417270">
    <property type="protein sequence ID" value="KZP00142.1"/>
    <property type="molecule type" value="Genomic_DNA"/>
</dbReference>
<gene>
    <name evidence="2" type="ORF">CALVIDRAFT_323117</name>
</gene>
<dbReference type="Proteomes" id="UP000076738">
    <property type="component" value="Unassembled WGS sequence"/>
</dbReference>
<feature type="compositionally biased region" description="Pro residues" evidence="1">
    <location>
        <begin position="200"/>
        <end position="209"/>
    </location>
</feature>
<dbReference type="AlphaFoldDB" id="A0A167QQ97"/>
<accession>A0A167QQ97</accession>
<feature type="compositionally biased region" description="Polar residues" evidence="1">
    <location>
        <begin position="150"/>
        <end position="171"/>
    </location>
</feature>
<evidence type="ECO:0000256" key="1">
    <source>
        <dbReference type="SAM" id="MobiDB-lite"/>
    </source>
</evidence>